<keyword evidence="3" id="KW-1185">Reference proteome</keyword>
<dbReference type="Proteomes" id="UP000187412">
    <property type="component" value="Unassembled WGS sequence"/>
</dbReference>
<feature type="compositionally biased region" description="Basic and acidic residues" evidence="1">
    <location>
        <begin position="82"/>
        <end position="105"/>
    </location>
</feature>
<accession>A0ABX3HRT6</accession>
<dbReference type="RefSeq" id="WP_076108903.1">
    <property type="nucleotide sequence ID" value="NZ_MPTB01000001.1"/>
</dbReference>
<dbReference type="EMBL" id="MPTB01000001">
    <property type="protein sequence ID" value="OMD53696.1"/>
    <property type="molecule type" value="Genomic_DNA"/>
</dbReference>
<sequence length="120" mass="13317">MEHDRLANNPTKDIGRYEMLENAEYTVLQTKRERILDIRSTIHNVDQKIGELVSELKEDNSRLSQANKAVPEISGLEEDTDSDKKDTKDSTSKDKSLPGDEKTGDDAGASGAVKSIDVRV</sequence>
<protein>
    <submittedName>
        <fullName evidence="2">Uncharacterized protein</fullName>
    </submittedName>
</protein>
<proteinExistence type="predicted"/>
<evidence type="ECO:0000313" key="2">
    <source>
        <dbReference type="EMBL" id="OMD53696.1"/>
    </source>
</evidence>
<name>A0ABX3HRT6_PAEBO</name>
<reference evidence="2 3" key="1">
    <citation type="submission" date="2016-10" db="EMBL/GenBank/DDBJ databases">
        <title>Paenibacillus species isolates.</title>
        <authorList>
            <person name="Beno S.M."/>
        </authorList>
    </citation>
    <scope>NUCLEOTIDE SEQUENCE [LARGE SCALE GENOMIC DNA]</scope>
    <source>
        <strain evidence="2 3">FSL H7-0744</strain>
    </source>
</reference>
<feature type="region of interest" description="Disordered" evidence="1">
    <location>
        <begin position="58"/>
        <end position="120"/>
    </location>
</feature>
<evidence type="ECO:0000313" key="3">
    <source>
        <dbReference type="Proteomes" id="UP000187412"/>
    </source>
</evidence>
<organism evidence="2 3">
    <name type="scientific">Paenibacillus borealis</name>
    <dbReference type="NCBI Taxonomy" id="160799"/>
    <lineage>
        <taxon>Bacteria</taxon>
        <taxon>Bacillati</taxon>
        <taxon>Bacillota</taxon>
        <taxon>Bacilli</taxon>
        <taxon>Bacillales</taxon>
        <taxon>Paenibacillaceae</taxon>
        <taxon>Paenibacillus</taxon>
    </lineage>
</organism>
<evidence type="ECO:0000256" key="1">
    <source>
        <dbReference type="SAM" id="MobiDB-lite"/>
    </source>
</evidence>
<gene>
    <name evidence="2" type="ORF">BSK56_00685</name>
</gene>
<comment type="caution">
    <text evidence="2">The sequence shown here is derived from an EMBL/GenBank/DDBJ whole genome shotgun (WGS) entry which is preliminary data.</text>
</comment>